<dbReference type="CDD" id="cd17346">
    <property type="entry name" value="MFS_DtpA_like"/>
    <property type="match status" value="1"/>
</dbReference>
<protein>
    <submittedName>
        <fullName evidence="9">Peptide MFS transporter</fullName>
    </submittedName>
</protein>
<feature type="transmembrane region" description="Helical" evidence="8">
    <location>
        <begin position="240"/>
        <end position="266"/>
    </location>
</feature>
<evidence type="ECO:0000313" key="9">
    <source>
        <dbReference type="EMBL" id="MDU0112916.1"/>
    </source>
</evidence>
<feature type="transmembrane region" description="Helical" evidence="8">
    <location>
        <begin position="155"/>
        <end position="174"/>
    </location>
</feature>
<feature type="transmembrane region" description="Helical" evidence="8">
    <location>
        <begin position="180"/>
        <end position="201"/>
    </location>
</feature>
<keyword evidence="7 8" id="KW-0472">Membrane</keyword>
<evidence type="ECO:0000256" key="3">
    <source>
        <dbReference type="ARBA" id="ARBA00022475"/>
    </source>
</evidence>
<dbReference type="Gene3D" id="1.20.1250.20">
    <property type="entry name" value="MFS general substrate transporter like domains"/>
    <property type="match status" value="2"/>
</dbReference>
<evidence type="ECO:0000256" key="8">
    <source>
        <dbReference type="SAM" id="Phobius"/>
    </source>
</evidence>
<comment type="subcellular location">
    <subcellularLocation>
        <location evidence="1">Cell membrane</location>
        <topology evidence="1">Multi-pass membrane protein</topology>
    </subcellularLocation>
</comment>
<feature type="transmembrane region" description="Helical" evidence="8">
    <location>
        <begin position="348"/>
        <end position="372"/>
    </location>
</feature>
<evidence type="ECO:0000256" key="6">
    <source>
        <dbReference type="ARBA" id="ARBA00022989"/>
    </source>
</evidence>
<dbReference type="NCBIfam" id="TIGR00924">
    <property type="entry name" value="yjdL_sub1_fam"/>
    <property type="match status" value="2"/>
</dbReference>
<dbReference type="RefSeq" id="WP_315946576.1">
    <property type="nucleotide sequence ID" value="NZ_JAWCUA010000007.1"/>
</dbReference>
<dbReference type="InterPro" id="IPR000109">
    <property type="entry name" value="POT_fam"/>
</dbReference>
<dbReference type="SUPFAM" id="SSF103473">
    <property type="entry name" value="MFS general substrate transporter"/>
    <property type="match status" value="1"/>
</dbReference>
<evidence type="ECO:0000256" key="5">
    <source>
        <dbReference type="ARBA" id="ARBA00022856"/>
    </source>
</evidence>
<keyword evidence="10" id="KW-1185">Reference proteome</keyword>
<dbReference type="InterPro" id="IPR050171">
    <property type="entry name" value="MFS_Transporters"/>
</dbReference>
<keyword evidence="5" id="KW-0653">Protein transport</keyword>
<evidence type="ECO:0000256" key="2">
    <source>
        <dbReference type="ARBA" id="ARBA00022448"/>
    </source>
</evidence>
<name>A0ABU3QZQ5_9GAMM</name>
<reference evidence="9 10" key="1">
    <citation type="submission" date="2023-10" db="EMBL/GenBank/DDBJ databases">
        <title>Psychrosphaera aquimaarina strain SW33 isolated from seawater.</title>
        <authorList>
            <person name="Bayburt H."/>
            <person name="Kim J.M."/>
            <person name="Choi B.J."/>
            <person name="Jeon C.O."/>
        </authorList>
    </citation>
    <scope>NUCLEOTIDE SEQUENCE [LARGE SCALE GENOMIC DNA]</scope>
    <source>
        <strain evidence="9 10">KCTC 52743</strain>
    </source>
</reference>
<feature type="transmembrane region" description="Helical" evidence="8">
    <location>
        <begin position="26"/>
        <end position="44"/>
    </location>
</feature>
<keyword evidence="5" id="KW-0571">Peptide transport</keyword>
<evidence type="ECO:0000313" key="10">
    <source>
        <dbReference type="Proteomes" id="UP001257914"/>
    </source>
</evidence>
<keyword evidence="6 8" id="KW-1133">Transmembrane helix</keyword>
<comment type="caution">
    <text evidence="9">The sequence shown here is derived from an EMBL/GenBank/DDBJ whole genome shotgun (WGS) entry which is preliminary data.</text>
</comment>
<feature type="transmembrane region" description="Helical" evidence="8">
    <location>
        <begin position="317"/>
        <end position="336"/>
    </location>
</feature>
<accession>A0ABU3QZQ5</accession>
<feature type="transmembrane region" description="Helical" evidence="8">
    <location>
        <begin position="115"/>
        <end position="134"/>
    </location>
</feature>
<dbReference type="PANTHER" id="PTHR23517">
    <property type="entry name" value="RESISTANCE PROTEIN MDTM, PUTATIVE-RELATED-RELATED"/>
    <property type="match status" value="1"/>
</dbReference>
<proteinExistence type="predicted"/>
<feature type="transmembrane region" description="Helical" evidence="8">
    <location>
        <begin position="418"/>
        <end position="438"/>
    </location>
</feature>
<keyword evidence="4 8" id="KW-0812">Transmembrane</keyword>
<evidence type="ECO:0000256" key="1">
    <source>
        <dbReference type="ARBA" id="ARBA00004651"/>
    </source>
</evidence>
<gene>
    <name evidence="9" type="ORF">RT723_07895</name>
</gene>
<dbReference type="PANTHER" id="PTHR23517:SF15">
    <property type="entry name" value="PROTON-DEPENDENT OLIGOPEPTIDE FAMILY TRANSPORT PROTEIN"/>
    <property type="match status" value="1"/>
</dbReference>
<feature type="transmembrane region" description="Helical" evidence="8">
    <location>
        <begin position="286"/>
        <end position="305"/>
    </location>
</feature>
<evidence type="ECO:0000256" key="7">
    <source>
        <dbReference type="ARBA" id="ARBA00023136"/>
    </source>
</evidence>
<evidence type="ECO:0000256" key="4">
    <source>
        <dbReference type="ARBA" id="ARBA00022692"/>
    </source>
</evidence>
<sequence length="474" mass="52133">MTQQTEILGYSKGLFLLANTDMWERFSYYGMRALLVLYLVAATSNNGLAWSTVDALSLYGTFTMLIYIMPLFGTWIADHVLGQRKAIIYGGFLLTFGYFTLAVPSEFIQGLEHQFLYLGLLLILLGNMLFKANMSGLVSGLFKEDDDRRHGGFTIFYMGINFGAFISPLIIGSVGETINWHYGFAIAGVGMLIGLTMQIVYGKLYLGELGLAPAAKVALKKQQPIHTAPLTKDEKDRTKVIILMSVFSIIFWVGFAQAGGLFTIYASEFTDRHLIGFEVPATWFQALNGLFIILLAPVIASFWVKLGDKEPEAPIKFSIAMVMLSIGFLVMVWATYSQGGDESVKVSMLFLVFAFLFHTLAELCLSPIGLSMIGKLAPVKLTSLLIAVWLFCTALANKLAGFIGSLVGDSEQQVENAFTIFSSIAIAGLVTALIVFLLSNKLINWMHGAQGKHCDDEEQKLEEEVAVVATHEGM</sequence>
<dbReference type="InterPro" id="IPR036259">
    <property type="entry name" value="MFS_trans_sf"/>
</dbReference>
<dbReference type="EMBL" id="JAWCUA010000007">
    <property type="protein sequence ID" value="MDU0112916.1"/>
    <property type="molecule type" value="Genomic_DNA"/>
</dbReference>
<feature type="transmembrane region" description="Helical" evidence="8">
    <location>
        <begin position="56"/>
        <end position="77"/>
    </location>
</feature>
<feature type="transmembrane region" description="Helical" evidence="8">
    <location>
        <begin position="384"/>
        <end position="406"/>
    </location>
</feature>
<keyword evidence="2" id="KW-0813">Transport</keyword>
<dbReference type="Proteomes" id="UP001257914">
    <property type="component" value="Unassembled WGS sequence"/>
</dbReference>
<organism evidence="9 10">
    <name type="scientific">Psychrosphaera aquimarina</name>
    <dbReference type="NCBI Taxonomy" id="2044854"/>
    <lineage>
        <taxon>Bacteria</taxon>
        <taxon>Pseudomonadati</taxon>
        <taxon>Pseudomonadota</taxon>
        <taxon>Gammaproteobacteria</taxon>
        <taxon>Alteromonadales</taxon>
        <taxon>Pseudoalteromonadaceae</taxon>
        <taxon>Psychrosphaera</taxon>
    </lineage>
</organism>
<feature type="transmembrane region" description="Helical" evidence="8">
    <location>
        <begin position="86"/>
        <end position="103"/>
    </location>
</feature>
<dbReference type="InterPro" id="IPR005279">
    <property type="entry name" value="Dipep/tripep_permease"/>
</dbReference>
<keyword evidence="3" id="KW-1003">Cell membrane</keyword>
<dbReference type="Pfam" id="PF00854">
    <property type="entry name" value="PTR2"/>
    <property type="match status" value="2"/>
</dbReference>